<feature type="transmembrane region" description="Helical" evidence="1">
    <location>
        <begin position="167"/>
        <end position="188"/>
    </location>
</feature>
<gene>
    <name evidence="2" type="ORF">DSM3645_15275</name>
</gene>
<dbReference type="RefSeq" id="WP_002650953.1">
    <property type="nucleotide sequence ID" value="NZ_CH672376.1"/>
</dbReference>
<feature type="transmembrane region" description="Helical" evidence="1">
    <location>
        <begin position="89"/>
        <end position="114"/>
    </location>
</feature>
<dbReference type="HOGENOM" id="CLU_1358259_0_0_0"/>
<proteinExistence type="predicted"/>
<sequence>MGGKRKRLFQAFEVGRQKSNFRFLTEPSPFLTPVQFGFRIIAMMLDMFSGFSLMMAFTGAIFFNGVFLYRSLTILLENFGADIHRTDCFLFIITAVITSATVLGFYEIVLSVNISFYVGGKNDDLDNHIEHASRALLFTSILFYVPYFVILNTVARPLADDSLFKSICWLAFLPVWIITGTLLYEAVLRAARLLSALRNTK</sequence>
<evidence type="ECO:0000313" key="2">
    <source>
        <dbReference type="EMBL" id="EAQ78150.1"/>
    </source>
</evidence>
<dbReference type="STRING" id="314230.DSM3645_15275"/>
<keyword evidence="1" id="KW-0812">Transmembrane</keyword>
<feature type="transmembrane region" description="Helical" evidence="1">
    <location>
        <begin position="135"/>
        <end position="155"/>
    </location>
</feature>
<keyword evidence="1" id="KW-0472">Membrane</keyword>
<keyword evidence="1" id="KW-1133">Transmembrane helix</keyword>
<comment type="caution">
    <text evidence="2">The sequence shown here is derived from an EMBL/GenBank/DDBJ whole genome shotgun (WGS) entry which is preliminary data.</text>
</comment>
<dbReference type="AlphaFoldDB" id="A3ZZ12"/>
<dbReference type="Proteomes" id="UP000004358">
    <property type="component" value="Unassembled WGS sequence"/>
</dbReference>
<evidence type="ECO:0000313" key="3">
    <source>
        <dbReference type="Proteomes" id="UP000004358"/>
    </source>
</evidence>
<organism evidence="2 3">
    <name type="scientific">Blastopirellula marina DSM 3645</name>
    <dbReference type="NCBI Taxonomy" id="314230"/>
    <lineage>
        <taxon>Bacteria</taxon>
        <taxon>Pseudomonadati</taxon>
        <taxon>Planctomycetota</taxon>
        <taxon>Planctomycetia</taxon>
        <taxon>Pirellulales</taxon>
        <taxon>Pirellulaceae</taxon>
        <taxon>Blastopirellula</taxon>
    </lineage>
</organism>
<accession>A3ZZ12</accession>
<feature type="transmembrane region" description="Helical" evidence="1">
    <location>
        <begin position="48"/>
        <end position="69"/>
    </location>
</feature>
<evidence type="ECO:0000256" key="1">
    <source>
        <dbReference type="SAM" id="Phobius"/>
    </source>
</evidence>
<protein>
    <submittedName>
        <fullName evidence="2">Uncharacterized protein</fullName>
    </submittedName>
</protein>
<dbReference type="EMBL" id="AANZ01000023">
    <property type="protein sequence ID" value="EAQ78150.1"/>
    <property type="molecule type" value="Genomic_DNA"/>
</dbReference>
<reference evidence="2 3" key="1">
    <citation type="submission" date="2006-02" db="EMBL/GenBank/DDBJ databases">
        <authorList>
            <person name="Amann R."/>
            <person name="Ferriera S."/>
            <person name="Johnson J."/>
            <person name="Kravitz S."/>
            <person name="Halpern A."/>
            <person name="Remington K."/>
            <person name="Beeson K."/>
            <person name="Tran B."/>
            <person name="Rogers Y.-H."/>
            <person name="Friedman R."/>
            <person name="Venter J.C."/>
        </authorList>
    </citation>
    <scope>NUCLEOTIDE SEQUENCE [LARGE SCALE GENOMIC DNA]</scope>
    <source>
        <strain evidence="2 3">DSM 3645</strain>
    </source>
</reference>
<name>A3ZZ12_9BACT</name>